<dbReference type="InterPro" id="IPR049560">
    <property type="entry name" value="MeTrfase_RsmB-F_NOP2_cat"/>
</dbReference>
<comment type="similarity">
    <text evidence="3 14">Belongs to the class I-like SAM-binding methyltransferase superfamily. RsmB/NOP family.</text>
</comment>
<evidence type="ECO:0000259" key="15">
    <source>
        <dbReference type="PROSITE" id="PS51686"/>
    </source>
</evidence>
<dbReference type="SUPFAM" id="SSF48013">
    <property type="entry name" value="NusB-like"/>
    <property type="match status" value="1"/>
</dbReference>
<dbReference type="InterPro" id="IPR054728">
    <property type="entry name" value="RsmB-like_ferredoxin"/>
</dbReference>
<evidence type="ECO:0000256" key="3">
    <source>
        <dbReference type="ARBA" id="ARBA00007494"/>
    </source>
</evidence>
<comment type="subcellular location">
    <subcellularLocation>
        <location evidence="2">Cytoplasm</location>
    </subcellularLocation>
</comment>
<keyword evidence="7 14" id="KW-0489">Methyltransferase</keyword>
<feature type="binding site" evidence="14">
    <location>
        <position position="304"/>
    </location>
    <ligand>
        <name>S-adenosyl-L-methionine</name>
        <dbReference type="ChEBI" id="CHEBI:59789"/>
    </ligand>
</feature>
<keyword evidence="5" id="KW-0963">Cytoplasm</keyword>
<dbReference type="EMBL" id="MG264610">
    <property type="protein sequence ID" value="AUG32222.1"/>
    <property type="molecule type" value="Genomic_DNA"/>
</dbReference>
<comment type="function">
    <text evidence="1">Specifically methylates the cytosine at position 967 (m5C967) of 16S rRNA.</text>
</comment>
<evidence type="ECO:0000256" key="6">
    <source>
        <dbReference type="ARBA" id="ARBA00022552"/>
    </source>
</evidence>
<evidence type="ECO:0000256" key="8">
    <source>
        <dbReference type="ARBA" id="ARBA00022679"/>
    </source>
</evidence>
<dbReference type="InterPro" id="IPR023267">
    <property type="entry name" value="RCMT"/>
</dbReference>
<dbReference type="PRINTS" id="PR02008">
    <property type="entry name" value="RCMTFAMILY"/>
</dbReference>
<dbReference type="Pfam" id="PF01029">
    <property type="entry name" value="NusB"/>
    <property type="match status" value="1"/>
</dbReference>
<evidence type="ECO:0000256" key="2">
    <source>
        <dbReference type="ARBA" id="ARBA00004496"/>
    </source>
</evidence>
<name>A0A2H4ZNV3_9EUKA</name>
<evidence type="ECO:0000256" key="1">
    <source>
        <dbReference type="ARBA" id="ARBA00002724"/>
    </source>
</evidence>
<feature type="binding site" evidence="14">
    <location>
        <position position="331"/>
    </location>
    <ligand>
        <name>S-adenosyl-L-methionine</name>
        <dbReference type="ChEBI" id="CHEBI:59789"/>
    </ligand>
</feature>
<dbReference type="SUPFAM" id="SSF53335">
    <property type="entry name" value="S-adenosyl-L-methionine-dependent methyltransferases"/>
    <property type="match status" value="1"/>
</dbReference>
<keyword evidence="10 14" id="KW-0694">RNA-binding</keyword>
<dbReference type="EC" id="2.1.1.176" evidence="4"/>
<dbReference type="InterPro" id="IPR006027">
    <property type="entry name" value="NusB_RsmB_TIM44"/>
</dbReference>
<feature type="binding site" evidence="14">
    <location>
        <begin position="280"/>
        <end position="286"/>
    </location>
    <ligand>
        <name>S-adenosyl-L-methionine</name>
        <dbReference type="ChEBI" id="CHEBI:59789"/>
    </ligand>
</feature>
<accession>A0A2H4ZNV3</accession>
<gene>
    <name evidence="16" type="primary">fmu</name>
    <name evidence="16" type="ORF">PLO_219</name>
</gene>
<evidence type="ECO:0000256" key="13">
    <source>
        <dbReference type="ARBA" id="ARBA00047283"/>
    </source>
</evidence>
<organism evidence="16">
    <name type="scientific">Paulinella longichromatophora</name>
    <dbReference type="NCBI Taxonomy" id="1708747"/>
    <lineage>
        <taxon>Eukaryota</taxon>
        <taxon>Sar</taxon>
        <taxon>Rhizaria</taxon>
        <taxon>Cercozoa</taxon>
        <taxon>Imbricatea</taxon>
        <taxon>Silicofilosea</taxon>
        <taxon>Euglyphida</taxon>
        <taxon>Paulinellidae</taxon>
        <taxon>Paulinella</taxon>
    </lineage>
</organism>
<dbReference type="Pfam" id="PF01189">
    <property type="entry name" value="Methyltr_RsmB-F"/>
    <property type="match status" value="1"/>
</dbReference>
<dbReference type="InterPro" id="IPR018314">
    <property type="entry name" value="RsmB/NOL1/NOP2-like_CS"/>
</dbReference>
<dbReference type="GO" id="GO:0005737">
    <property type="term" value="C:cytoplasm"/>
    <property type="evidence" value="ECO:0007669"/>
    <property type="project" value="UniProtKB-SubCell"/>
</dbReference>
<dbReference type="NCBIfam" id="TIGR00563">
    <property type="entry name" value="rsmB"/>
    <property type="match status" value="1"/>
</dbReference>
<evidence type="ECO:0000256" key="14">
    <source>
        <dbReference type="PROSITE-ProRule" id="PRU01023"/>
    </source>
</evidence>
<keyword evidence="16" id="KW-0934">Plastid</keyword>
<dbReference type="InterPro" id="IPR004573">
    <property type="entry name" value="rRNA_ssu_MeTfrase_B"/>
</dbReference>
<evidence type="ECO:0000256" key="5">
    <source>
        <dbReference type="ARBA" id="ARBA00022490"/>
    </source>
</evidence>
<keyword evidence="8 14" id="KW-0808">Transferase</keyword>
<evidence type="ECO:0000256" key="12">
    <source>
        <dbReference type="ARBA" id="ARBA00031088"/>
    </source>
</evidence>
<keyword evidence="9 14" id="KW-0949">S-adenosyl-L-methionine</keyword>
<dbReference type="InterPro" id="IPR001678">
    <property type="entry name" value="MeTrfase_RsmB-F_NOP2_dom"/>
</dbReference>
<evidence type="ECO:0000256" key="10">
    <source>
        <dbReference type="ARBA" id="ARBA00022884"/>
    </source>
</evidence>
<evidence type="ECO:0000313" key="16">
    <source>
        <dbReference type="EMBL" id="AUG32222.1"/>
    </source>
</evidence>
<reference evidence="16" key="1">
    <citation type="submission" date="2017-10" db="EMBL/GenBank/DDBJ databases">
        <title>Paulinella longichromatophora chromatophore genome.</title>
        <authorList>
            <person name="Lhee D."/>
            <person name="Yoon H.S."/>
        </authorList>
    </citation>
    <scope>NUCLEOTIDE SEQUENCE</scope>
</reference>
<dbReference type="GO" id="GO:0008649">
    <property type="term" value="F:rRNA methyltransferase activity"/>
    <property type="evidence" value="ECO:0007669"/>
    <property type="project" value="InterPro"/>
</dbReference>
<dbReference type="Gene3D" id="1.10.940.10">
    <property type="entry name" value="NusB-like"/>
    <property type="match status" value="1"/>
</dbReference>
<comment type="catalytic activity">
    <reaction evidence="13">
        <text>cytidine(967) in 16S rRNA + S-adenosyl-L-methionine = 5-methylcytidine(967) in 16S rRNA + S-adenosyl-L-homocysteine + H(+)</text>
        <dbReference type="Rhea" id="RHEA:42748"/>
        <dbReference type="Rhea" id="RHEA-COMP:10219"/>
        <dbReference type="Rhea" id="RHEA-COMP:10220"/>
        <dbReference type="ChEBI" id="CHEBI:15378"/>
        <dbReference type="ChEBI" id="CHEBI:57856"/>
        <dbReference type="ChEBI" id="CHEBI:59789"/>
        <dbReference type="ChEBI" id="CHEBI:74483"/>
        <dbReference type="ChEBI" id="CHEBI:82748"/>
        <dbReference type="EC" id="2.1.1.176"/>
    </reaction>
</comment>
<dbReference type="NCBIfam" id="NF011494">
    <property type="entry name" value="PRK14902.1"/>
    <property type="match status" value="1"/>
</dbReference>
<evidence type="ECO:0000256" key="7">
    <source>
        <dbReference type="ARBA" id="ARBA00022603"/>
    </source>
</evidence>
<dbReference type="PROSITE" id="PS01153">
    <property type="entry name" value="NOL1_NOP2_SUN"/>
    <property type="match status" value="1"/>
</dbReference>
<feature type="domain" description="SAM-dependent MTase RsmB/NOP-type" evidence="15">
    <location>
        <begin position="189"/>
        <end position="451"/>
    </location>
</feature>
<sequence length="451" mass="49906">MKPSKSVFSVDNASSLDHNGVTSREVAWRVLLAVAAGAYANLALERELGRNFLLPGDSGLATELAYGSIRRRLTLDYWLNQLGKIPTSKQSPPLRWLLHIGLYQLLFIERVPSAAAINSTVEIAKRCGLKSLAPVVNGILRNAHRIQQSGLPLIVPDKLSSKLSVTHSLPEWLVRKLLVWRSQSGLEAFTLACNDSPQIDLRINPLRASREQVLKDFIAKGINAQPLPELPQGIQVSGRLGNLQTLPGFQTGHWCVQDRAAQWISPLLDVQPGHRVLDACAAPGGKSTHLAEIMGNTGELWAIDRSKGRLHRVRDNAQRLGLTIINTLLADGTTLLYKKPEWHQTFDRILIDAPCSGLGTLARHPDARWRINDSNIETLVQTQCQLLARLILLLKPGGRLVYATCTVNPEENEDQVSNFLNSTTAWSCLFQQTRWPSPIYGNGFFAAIFES</sequence>
<keyword evidence="6" id="KW-0698">rRNA processing</keyword>
<dbReference type="InterPro" id="IPR029063">
    <property type="entry name" value="SAM-dependent_MTases_sf"/>
</dbReference>
<evidence type="ECO:0000256" key="9">
    <source>
        <dbReference type="ARBA" id="ARBA00022691"/>
    </source>
</evidence>
<dbReference type="Pfam" id="PF22458">
    <property type="entry name" value="RsmF-B_ferredox"/>
    <property type="match status" value="1"/>
</dbReference>
<dbReference type="PANTHER" id="PTHR22807:SF53">
    <property type="entry name" value="RIBOSOMAL RNA SMALL SUBUNIT METHYLTRANSFERASE B-RELATED"/>
    <property type="match status" value="1"/>
</dbReference>
<dbReference type="GO" id="GO:0006355">
    <property type="term" value="P:regulation of DNA-templated transcription"/>
    <property type="evidence" value="ECO:0007669"/>
    <property type="project" value="InterPro"/>
</dbReference>
<proteinExistence type="inferred from homology"/>
<evidence type="ECO:0000256" key="11">
    <source>
        <dbReference type="ARBA" id="ARBA00030399"/>
    </source>
</evidence>
<dbReference type="InterPro" id="IPR035926">
    <property type="entry name" value="NusB-like_sf"/>
</dbReference>
<dbReference type="Gene3D" id="3.40.50.150">
    <property type="entry name" value="Vaccinia Virus protein VP39"/>
    <property type="match status" value="1"/>
</dbReference>
<dbReference type="NCBIfam" id="NF011493">
    <property type="entry name" value="PRK14901.1"/>
    <property type="match status" value="1"/>
</dbReference>
<dbReference type="AlphaFoldDB" id="A0A2H4ZNV3"/>
<dbReference type="PANTHER" id="PTHR22807">
    <property type="entry name" value="NOP2 YEAST -RELATED NOL1/NOP2/FMU SUN DOMAIN-CONTAINING"/>
    <property type="match status" value="1"/>
</dbReference>
<dbReference type="GO" id="GO:0003723">
    <property type="term" value="F:RNA binding"/>
    <property type="evidence" value="ECO:0007669"/>
    <property type="project" value="UniProtKB-UniRule"/>
</dbReference>
<evidence type="ECO:0000256" key="4">
    <source>
        <dbReference type="ARBA" id="ARBA00012140"/>
    </source>
</evidence>
<protein>
    <recommendedName>
        <fullName evidence="4">16S rRNA (cytosine(967)-C(5))-methyltransferase</fullName>
        <ecNumber evidence="4">2.1.1.176</ecNumber>
    </recommendedName>
    <alternativeName>
        <fullName evidence="11">16S rRNA m5C967 methyltransferase</fullName>
    </alternativeName>
    <alternativeName>
        <fullName evidence="12">rRNA (cytosine-C(5)-)-methyltransferase RsmB</fullName>
    </alternativeName>
</protein>
<dbReference type="CDD" id="cd02440">
    <property type="entry name" value="AdoMet_MTases"/>
    <property type="match status" value="1"/>
</dbReference>
<feature type="binding site" evidence="14">
    <location>
        <position position="352"/>
    </location>
    <ligand>
        <name>S-adenosyl-L-methionine</name>
        <dbReference type="ChEBI" id="CHEBI:59789"/>
    </ligand>
</feature>
<dbReference type="PROSITE" id="PS51686">
    <property type="entry name" value="SAM_MT_RSMB_NOP"/>
    <property type="match status" value="1"/>
</dbReference>
<geneLocation type="plastid" evidence="16"/>
<feature type="active site" description="Nucleophile" evidence="14">
    <location>
        <position position="405"/>
    </location>
</feature>